<keyword evidence="1" id="KW-1133">Transmembrane helix</keyword>
<name>A0A670JZX1_PODMU</name>
<organism evidence="3 4">
    <name type="scientific">Podarcis muralis</name>
    <name type="common">Wall lizard</name>
    <name type="synonym">Lacerta muralis</name>
    <dbReference type="NCBI Taxonomy" id="64176"/>
    <lineage>
        <taxon>Eukaryota</taxon>
        <taxon>Metazoa</taxon>
        <taxon>Chordata</taxon>
        <taxon>Craniata</taxon>
        <taxon>Vertebrata</taxon>
        <taxon>Euteleostomi</taxon>
        <taxon>Lepidosauria</taxon>
        <taxon>Squamata</taxon>
        <taxon>Bifurcata</taxon>
        <taxon>Unidentata</taxon>
        <taxon>Episquamata</taxon>
        <taxon>Laterata</taxon>
        <taxon>Lacertibaenia</taxon>
        <taxon>Lacertidae</taxon>
        <taxon>Podarcis</taxon>
    </lineage>
</organism>
<feature type="domain" description="Knl1 C-terminal RWD" evidence="2">
    <location>
        <begin position="36"/>
        <end position="165"/>
    </location>
</feature>
<dbReference type="PANTHER" id="PTHR16520">
    <property type="entry name" value="KINETOCHORE SCAFFOLD 1"/>
    <property type="match status" value="1"/>
</dbReference>
<dbReference type="InterPro" id="IPR037388">
    <property type="entry name" value="Blinkin"/>
</dbReference>
<evidence type="ECO:0000259" key="2">
    <source>
        <dbReference type="Pfam" id="PF18210"/>
    </source>
</evidence>
<proteinExistence type="predicted"/>
<keyword evidence="4" id="KW-1185">Reference proteome</keyword>
<protein>
    <recommendedName>
        <fullName evidence="2">Knl1 C-terminal RWD domain-containing protein</fullName>
    </recommendedName>
</protein>
<dbReference type="Pfam" id="PF18210">
    <property type="entry name" value="Knl1_RWD_C"/>
    <property type="match status" value="1"/>
</dbReference>
<evidence type="ECO:0000313" key="4">
    <source>
        <dbReference type="Proteomes" id="UP000472272"/>
    </source>
</evidence>
<dbReference type="CDD" id="cd22817">
    <property type="entry name" value="DRWD-N_Knl1"/>
    <property type="match status" value="1"/>
</dbReference>
<evidence type="ECO:0000313" key="3">
    <source>
        <dbReference type="Ensembl" id="ENSPMRP00000029450.1"/>
    </source>
</evidence>
<dbReference type="GO" id="GO:0008608">
    <property type="term" value="P:attachment of spindle microtubules to kinetochore"/>
    <property type="evidence" value="ECO:0007669"/>
    <property type="project" value="InterPro"/>
</dbReference>
<dbReference type="Proteomes" id="UP000472272">
    <property type="component" value="Chromosome 1"/>
</dbReference>
<reference evidence="3" key="3">
    <citation type="submission" date="2025-09" db="UniProtKB">
        <authorList>
            <consortium name="Ensembl"/>
        </authorList>
    </citation>
    <scope>IDENTIFICATION</scope>
</reference>
<accession>A0A670JZX1</accession>
<feature type="transmembrane region" description="Helical" evidence="1">
    <location>
        <begin position="6"/>
        <end position="26"/>
    </location>
</feature>
<keyword evidence="1" id="KW-0812">Transmembrane</keyword>
<dbReference type="GO" id="GO:0005634">
    <property type="term" value="C:nucleus"/>
    <property type="evidence" value="ECO:0007669"/>
    <property type="project" value="TreeGrafter"/>
</dbReference>
<reference evidence="3" key="2">
    <citation type="submission" date="2025-08" db="UniProtKB">
        <authorList>
            <consortium name="Ensembl"/>
        </authorList>
    </citation>
    <scope>IDENTIFICATION</scope>
</reference>
<evidence type="ECO:0000256" key="1">
    <source>
        <dbReference type="SAM" id="Phobius"/>
    </source>
</evidence>
<keyword evidence="1" id="KW-0472">Membrane</keyword>
<dbReference type="AlphaFoldDB" id="A0A670JZX1"/>
<dbReference type="Ensembl" id="ENSPMRT00000031232.1">
    <property type="protein sequence ID" value="ENSPMRP00000029450.1"/>
    <property type="gene ID" value="ENSPMRG00000019040.1"/>
</dbReference>
<sequence>MCCEKLLALILFRVFVKCIALFLYSFREQSNIRDKKKQRASEISHLKEYANRCQELMKKYNFSEWAIKEWNDHQAVFTFLYDSVELTLSLGRPVGELFCVNIVGVNLESLLDEAKALPSSKLVHRLIFQFINSQSSLKEKCSTVHHLYQVLRDISLVVSRCELLGEEIEYLNRWGGKFNLLKTDVNDTKVKLLFSSSVSFAKFEVELSLSASYPASPIAFTIPKCTGKLNQEEISVVLSSVPVGANYLKRMVNQIHRNLLQGPSIQR</sequence>
<dbReference type="OMA" id="FEITFSL"/>
<dbReference type="PANTHER" id="PTHR16520:SF3">
    <property type="entry name" value="KINETOCHORE SCAFFOLD 1"/>
    <property type="match status" value="1"/>
</dbReference>
<dbReference type="GO" id="GO:0034501">
    <property type="term" value="P:protein localization to kinetochore"/>
    <property type="evidence" value="ECO:0007669"/>
    <property type="project" value="InterPro"/>
</dbReference>
<dbReference type="GeneTree" id="ENSGT00410000025918"/>
<dbReference type="InterPro" id="IPR040850">
    <property type="entry name" value="Knl1_RWD_C"/>
</dbReference>
<reference evidence="3 4" key="1">
    <citation type="journal article" date="2019" name="Proc. Natl. Acad. Sci. U.S.A.">
        <title>Regulatory changes in pterin and carotenoid genes underlie balanced color polymorphisms in the wall lizard.</title>
        <authorList>
            <person name="Andrade P."/>
            <person name="Pinho C."/>
            <person name="Perez I de Lanuza G."/>
            <person name="Afonso S."/>
            <person name="Brejcha J."/>
            <person name="Rubin C.J."/>
            <person name="Wallerman O."/>
            <person name="Pereira P."/>
            <person name="Sabatino S.J."/>
            <person name="Bellati A."/>
            <person name="Pellitteri-Rosa D."/>
            <person name="Bosakova Z."/>
            <person name="Bunikis I."/>
            <person name="Carretero M.A."/>
            <person name="Feiner N."/>
            <person name="Marsik P."/>
            <person name="Pauperio F."/>
            <person name="Salvi D."/>
            <person name="Soler L."/>
            <person name="While G.M."/>
            <person name="Uller T."/>
            <person name="Font E."/>
            <person name="Andersson L."/>
            <person name="Carneiro M."/>
        </authorList>
    </citation>
    <scope>NUCLEOTIDE SEQUENCE</scope>
</reference>